<organism evidence="1">
    <name type="scientific">Siphoviridae sp. ctsYb1</name>
    <dbReference type="NCBI Taxonomy" id="2825696"/>
    <lineage>
        <taxon>Viruses</taxon>
        <taxon>Duplodnaviria</taxon>
        <taxon>Heunggongvirae</taxon>
        <taxon>Uroviricota</taxon>
        <taxon>Caudoviricetes</taxon>
    </lineage>
</organism>
<proteinExistence type="predicted"/>
<protein>
    <submittedName>
        <fullName evidence="1">Uncharacterized protein</fullName>
    </submittedName>
</protein>
<accession>A0A8S5VI98</accession>
<sequence length="31" mass="3526">MIISTTNSPLGIKLYQLQSKDKVSRLCYVLL</sequence>
<reference evidence="1" key="1">
    <citation type="journal article" date="2021" name="Proc. Natl. Acad. Sci. U.S.A.">
        <title>A Catalog of Tens of Thousands of Viruses from Human Metagenomes Reveals Hidden Associations with Chronic Diseases.</title>
        <authorList>
            <person name="Tisza M.J."/>
            <person name="Buck C.B."/>
        </authorList>
    </citation>
    <scope>NUCLEOTIDE SEQUENCE</scope>
    <source>
        <strain evidence="1">CtsYb1</strain>
    </source>
</reference>
<name>A0A8S5VI98_9CAUD</name>
<dbReference type="EMBL" id="BK016273">
    <property type="protein sequence ID" value="DAG06501.1"/>
    <property type="molecule type" value="Genomic_DNA"/>
</dbReference>
<evidence type="ECO:0000313" key="1">
    <source>
        <dbReference type="EMBL" id="DAG06501.1"/>
    </source>
</evidence>